<dbReference type="EMBL" id="JBHTIF010000001">
    <property type="protein sequence ID" value="MFD0725390.1"/>
    <property type="molecule type" value="Genomic_DNA"/>
</dbReference>
<dbReference type="Gene3D" id="3.40.630.30">
    <property type="match status" value="1"/>
</dbReference>
<dbReference type="PROSITE" id="PS51186">
    <property type="entry name" value="GNAT"/>
    <property type="match status" value="1"/>
</dbReference>
<dbReference type="Pfam" id="PF13673">
    <property type="entry name" value="Acetyltransf_10"/>
    <property type="match status" value="1"/>
</dbReference>
<keyword evidence="3" id="KW-1185">Reference proteome</keyword>
<reference evidence="3" key="1">
    <citation type="journal article" date="2019" name="Int. J. Syst. Evol. Microbiol.">
        <title>The Global Catalogue of Microorganisms (GCM) 10K type strain sequencing project: providing services to taxonomists for standard genome sequencing and annotation.</title>
        <authorList>
            <consortium name="The Broad Institute Genomics Platform"/>
            <consortium name="The Broad Institute Genome Sequencing Center for Infectious Disease"/>
            <person name="Wu L."/>
            <person name="Ma J."/>
        </authorList>
    </citation>
    <scope>NUCLEOTIDE SEQUENCE [LARGE SCALE GENOMIC DNA]</scope>
    <source>
        <strain evidence="3">CCUG 55585</strain>
    </source>
</reference>
<proteinExistence type="predicted"/>
<evidence type="ECO:0000313" key="2">
    <source>
        <dbReference type="EMBL" id="MFD0725390.1"/>
    </source>
</evidence>
<organism evidence="2 3">
    <name type="scientific">Lysobacter brunescens</name>
    <dbReference type="NCBI Taxonomy" id="262323"/>
    <lineage>
        <taxon>Bacteria</taxon>
        <taxon>Pseudomonadati</taxon>
        <taxon>Pseudomonadota</taxon>
        <taxon>Gammaproteobacteria</taxon>
        <taxon>Lysobacterales</taxon>
        <taxon>Lysobacteraceae</taxon>
        <taxon>Lysobacter</taxon>
    </lineage>
</organism>
<feature type="domain" description="N-acetyltransferase" evidence="1">
    <location>
        <begin position="5"/>
        <end position="147"/>
    </location>
</feature>
<protein>
    <submittedName>
        <fullName evidence="2">GNAT family N-acetyltransferase</fullName>
    </submittedName>
</protein>
<dbReference type="InterPro" id="IPR000182">
    <property type="entry name" value="GNAT_dom"/>
</dbReference>
<sequence>MFRWARLEDLSGPDVHALLSARERVFVVEQACAYQEADDLDPVSWHLTAHLDGALAACARVVDPGMKYDAPSIGRVMTVAAFRGRRLGEALMREAIAGTHARFPGQAIRISAQAHLLGFYNALGFEAEGEPYLEDGIPHVEMCLAPAQA</sequence>
<dbReference type="Proteomes" id="UP001597110">
    <property type="component" value="Unassembled WGS sequence"/>
</dbReference>
<dbReference type="SUPFAM" id="SSF55729">
    <property type="entry name" value="Acyl-CoA N-acyltransferases (Nat)"/>
    <property type="match status" value="1"/>
</dbReference>
<gene>
    <name evidence="2" type="ORF">ACFQ0E_07200</name>
</gene>
<dbReference type="CDD" id="cd04301">
    <property type="entry name" value="NAT_SF"/>
    <property type="match status" value="1"/>
</dbReference>
<dbReference type="InterPro" id="IPR016181">
    <property type="entry name" value="Acyl_CoA_acyltransferase"/>
</dbReference>
<evidence type="ECO:0000313" key="3">
    <source>
        <dbReference type="Proteomes" id="UP001597110"/>
    </source>
</evidence>
<comment type="caution">
    <text evidence="2">The sequence shown here is derived from an EMBL/GenBank/DDBJ whole genome shotgun (WGS) entry which is preliminary data.</text>
</comment>
<accession>A0ABW2YB43</accession>
<dbReference type="RefSeq" id="WP_386823015.1">
    <property type="nucleotide sequence ID" value="NZ_JBHTIF010000001.1"/>
</dbReference>
<evidence type="ECO:0000259" key="1">
    <source>
        <dbReference type="PROSITE" id="PS51186"/>
    </source>
</evidence>
<name>A0ABW2YB43_9GAMM</name>